<accession>S8E8W4</accession>
<organism evidence="2 3">
    <name type="scientific">Fomitopsis schrenkii</name>
    <name type="common">Brown rot fungus</name>
    <dbReference type="NCBI Taxonomy" id="2126942"/>
    <lineage>
        <taxon>Eukaryota</taxon>
        <taxon>Fungi</taxon>
        <taxon>Dikarya</taxon>
        <taxon>Basidiomycota</taxon>
        <taxon>Agaricomycotina</taxon>
        <taxon>Agaricomycetes</taxon>
        <taxon>Polyporales</taxon>
        <taxon>Fomitopsis</taxon>
    </lineage>
</organism>
<dbReference type="Proteomes" id="UP000015241">
    <property type="component" value="Unassembled WGS sequence"/>
</dbReference>
<evidence type="ECO:0000256" key="1">
    <source>
        <dbReference type="SAM" id="MobiDB-lite"/>
    </source>
</evidence>
<feature type="compositionally biased region" description="Low complexity" evidence="1">
    <location>
        <begin position="95"/>
        <end position="110"/>
    </location>
</feature>
<dbReference type="STRING" id="743788.S8E8W4"/>
<dbReference type="OrthoDB" id="3271284at2759"/>
<evidence type="ECO:0000313" key="2">
    <source>
        <dbReference type="EMBL" id="EPT01103.1"/>
    </source>
</evidence>
<dbReference type="InParanoid" id="S8E8W4"/>
<dbReference type="eggNOG" id="ENOG502SMY5">
    <property type="taxonomic scope" value="Eukaryota"/>
</dbReference>
<gene>
    <name evidence="2" type="ORF">FOMPIDRAFT_1016090</name>
</gene>
<feature type="compositionally biased region" description="Low complexity" evidence="1">
    <location>
        <begin position="430"/>
        <end position="445"/>
    </location>
</feature>
<dbReference type="AlphaFoldDB" id="S8E8W4"/>
<keyword evidence="3" id="KW-1185">Reference proteome</keyword>
<feature type="compositionally biased region" description="Basic residues" evidence="1">
    <location>
        <begin position="446"/>
        <end position="458"/>
    </location>
</feature>
<proteinExistence type="predicted"/>
<feature type="region of interest" description="Disordered" evidence="1">
    <location>
        <begin position="93"/>
        <end position="112"/>
    </location>
</feature>
<feature type="region of interest" description="Disordered" evidence="1">
    <location>
        <begin position="595"/>
        <end position="715"/>
    </location>
</feature>
<dbReference type="HOGENOM" id="CLU_017751_0_0_1"/>
<feature type="region of interest" description="Disordered" evidence="1">
    <location>
        <begin position="486"/>
        <end position="516"/>
    </location>
</feature>
<evidence type="ECO:0000313" key="3">
    <source>
        <dbReference type="Proteomes" id="UP000015241"/>
    </source>
</evidence>
<feature type="region of interest" description="Disordered" evidence="1">
    <location>
        <begin position="1"/>
        <end position="87"/>
    </location>
</feature>
<name>S8E8W4_FOMSC</name>
<feature type="compositionally biased region" description="Basic and acidic residues" evidence="1">
    <location>
        <begin position="607"/>
        <end position="618"/>
    </location>
</feature>
<feature type="compositionally biased region" description="Polar residues" evidence="1">
    <location>
        <begin position="493"/>
        <end position="503"/>
    </location>
</feature>
<dbReference type="EMBL" id="KE504144">
    <property type="protein sequence ID" value="EPT01103.1"/>
    <property type="molecule type" value="Genomic_DNA"/>
</dbReference>
<protein>
    <submittedName>
        <fullName evidence="2">Uncharacterized protein</fullName>
    </submittedName>
</protein>
<feature type="region of interest" description="Disordered" evidence="1">
    <location>
        <begin position="412"/>
        <end position="472"/>
    </location>
</feature>
<feature type="compositionally biased region" description="Polar residues" evidence="1">
    <location>
        <begin position="78"/>
        <end position="87"/>
    </location>
</feature>
<sequence>MDFTRVRSPSSFSTAAPFRQRPGGPRSPKSPPGSAKMIPLDLSARVEEATPAYSSPRSSTWSPSSPGLASERDLQSEYGGSSSSRRNTISRAIQTGTSDPVPSTPSTPVGAAPTVKVIKKTPALTPPPAVNFDAPPIPWRGMPYEAAQWSLTSEQLQEIVSTAIRTSAQENFIRLVSQQTLDVELKQELERLDLRKATTQAQYRFHTQRRLMLLQSLNALSFAPGDPSSQEALSNLTAQLAALAASCDRLMETLLTIADQRAQIQRLQDAHVASALAISLRKLNGSYGRRVTELKDARGRVGELQAELEEAWGVAEELAQEMDDLDNFGRDFGYEGEEVIEDEASAVSREGSVVVADSRTELSVQMAEVVGVTATAVASQAAYTTLFPGPIAPSPAQLQVADRTNRVMAARRRSVRTSKGNLRLRQVSMSESEASPSVAAAAQTARRARSRSRSRRRPTVSTDDAPGPIPAVPTIHVEAAPSKHGSFLEFSDTRPTTPSSAVQESPRRLPPPPVPPVRVINTYRQKRNTLEVCTPPPNFTPSTPGFDRTIIPPFTFRAARASKDDSFLPSEREREVGVRVRRVQSLTVRGRGETVSLYEGEPGPSYRRSDGEVLERGRAKAKAKRYSVPLRAAQALVAQRPRPSMAGSPGGSYYGAEVQRSQPLRGERQAALGPSRGDHSILPGPTQAPEQQVPPPPPPPPKHESIMPTARPPEP</sequence>
<feature type="compositionally biased region" description="Low complexity" evidence="1">
    <location>
        <begin position="54"/>
        <end position="66"/>
    </location>
</feature>
<reference evidence="2 3" key="1">
    <citation type="journal article" date="2012" name="Science">
        <title>The Paleozoic origin of enzymatic lignin decomposition reconstructed from 31 fungal genomes.</title>
        <authorList>
            <person name="Floudas D."/>
            <person name="Binder M."/>
            <person name="Riley R."/>
            <person name="Barry K."/>
            <person name="Blanchette R.A."/>
            <person name="Henrissat B."/>
            <person name="Martinez A.T."/>
            <person name="Otillar R."/>
            <person name="Spatafora J.W."/>
            <person name="Yadav J.S."/>
            <person name="Aerts A."/>
            <person name="Benoit I."/>
            <person name="Boyd A."/>
            <person name="Carlson A."/>
            <person name="Copeland A."/>
            <person name="Coutinho P.M."/>
            <person name="de Vries R.P."/>
            <person name="Ferreira P."/>
            <person name="Findley K."/>
            <person name="Foster B."/>
            <person name="Gaskell J."/>
            <person name="Glotzer D."/>
            <person name="Gorecki P."/>
            <person name="Heitman J."/>
            <person name="Hesse C."/>
            <person name="Hori C."/>
            <person name="Igarashi K."/>
            <person name="Jurgens J.A."/>
            <person name="Kallen N."/>
            <person name="Kersten P."/>
            <person name="Kohler A."/>
            <person name="Kuees U."/>
            <person name="Kumar T.K.A."/>
            <person name="Kuo A."/>
            <person name="LaButti K."/>
            <person name="Larrondo L.F."/>
            <person name="Lindquist E."/>
            <person name="Ling A."/>
            <person name="Lombard V."/>
            <person name="Lucas S."/>
            <person name="Lundell T."/>
            <person name="Martin R."/>
            <person name="McLaughlin D.J."/>
            <person name="Morgenstern I."/>
            <person name="Morin E."/>
            <person name="Murat C."/>
            <person name="Nagy L.G."/>
            <person name="Nolan M."/>
            <person name="Ohm R.A."/>
            <person name="Patyshakuliyeva A."/>
            <person name="Rokas A."/>
            <person name="Ruiz-Duenas F.J."/>
            <person name="Sabat G."/>
            <person name="Salamov A."/>
            <person name="Samejima M."/>
            <person name="Schmutz J."/>
            <person name="Slot J.C."/>
            <person name="St John F."/>
            <person name="Stenlid J."/>
            <person name="Sun H."/>
            <person name="Sun S."/>
            <person name="Syed K."/>
            <person name="Tsang A."/>
            <person name="Wiebenga A."/>
            <person name="Young D."/>
            <person name="Pisabarro A."/>
            <person name="Eastwood D.C."/>
            <person name="Martin F."/>
            <person name="Cullen D."/>
            <person name="Grigoriev I.V."/>
            <person name="Hibbett D.S."/>
        </authorList>
    </citation>
    <scope>NUCLEOTIDE SEQUENCE</scope>
    <source>
        <strain evidence="3">FP-58527</strain>
    </source>
</reference>